<feature type="repeat" description="TPR" evidence="1">
    <location>
        <begin position="213"/>
        <end position="246"/>
    </location>
</feature>
<accession>A0A0S7BAT8</accession>
<dbReference type="Pfam" id="PF06267">
    <property type="entry name" value="DUF1028"/>
    <property type="match status" value="1"/>
</dbReference>
<protein>
    <submittedName>
        <fullName evidence="2">Uncharacterized conserved protein</fullName>
    </submittedName>
</protein>
<dbReference type="Proteomes" id="UP000055060">
    <property type="component" value="Unassembled WGS sequence"/>
</dbReference>
<evidence type="ECO:0000256" key="1">
    <source>
        <dbReference type="PROSITE-ProRule" id="PRU00339"/>
    </source>
</evidence>
<dbReference type="AlphaFoldDB" id="A0A0S7BAT8"/>
<dbReference type="PANTHER" id="PTHR39328:SF1">
    <property type="entry name" value="BLL2871 PROTEIN"/>
    <property type="match status" value="1"/>
</dbReference>
<dbReference type="OrthoDB" id="9790012at2"/>
<keyword evidence="3" id="KW-1185">Reference proteome</keyword>
<name>A0A0S7BAT8_9CHLR</name>
<dbReference type="InterPro" id="IPR029055">
    <property type="entry name" value="Ntn_hydrolases_N"/>
</dbReference>
<dbReference type="RefSeq" id="WP_083522549.1">
    <property type="nucleotide sequence ID" value="NZ_DF967972.1"/>
</dbReference>
<organism evidence="2">
    <name type="scientific">Longilinea arvoryzae</name>
    <dbReference type="NCBI Taxonomy" id="360412"/>
    <lineage>
        <taxon>Bacteria</taxon>
        <taxon>Bacillati</taxon>
        <taxon>Chloroflexota</taxon>
        <taxon>Anaerolineae</taxon>
        <taxon>Anaerolineales</taxon>
        <taxon>Anaerolineaceae</taxon>
        <taxon>Longilinea</taxon>
    </lineage>
</organism>
<evidence type="ECO:0000313" key="2">
    <source>
        <dbReference type="EMBL" id="GAP14815.1"/>
    </source>
</evidence>
<sequence length="308" mass="33098">MTHRFPFAHTFSIVARDPSTGQMGAAIQSHWFSVGSLVIWGEAGVGVVATQAMVDPSYGNLGLELMRAGRPATRALVGLLAADEGRDLRQVAMLDCHADVAVHTGSRCIQDAGHETGDAFSVQANMMANPSIWPAMAKAYRESSGTLTARLLEALEAGQAAGGDIRGKQSAAILVVAPTSTGRPWADRLIDLRVEDHPDPILDLKRLVQLHDAYEWMNTGDQKLGEGDIDAALAAYQRAAGLAPTISELPFWQAVTLIELKRVDEALPILKDIFSLEPAWRTLFQRLPAAGLLNTDSATLARVLASTR</sequence>
<dbReference type="PANTHER" id="PTHR39328">
    <property type="entry name" value="BLL2871 PROTEIN"/>
    <property type="match status" value="1"/>
</dbReference>
<dbReference type="PROSITE" id="PS50005">
    <property type="entry name" value="TPR"/>
    <property type="match status" value="1"/>
</dbReference>
<dbReference type="InterPro" id="IPR019734">
    <property type="entry name" value="TPR_rpt"/>
</dbReference>
<dbReference type="SUPFAM" id="SSF56235">
    <property type="entry name" value="N-terminal nucleophile aminohydrolases (Ntn hydrolases)"/>
    <property type="match status" value="1"/>
</dbReference>
<proteinExistence type="predicted"/>
<reference evidence="2" key="1">
    <citation type="submission" date="2015-07" db="EMBL/GenBank/DDBJ databases">
        <title>Draft Genome Sequences of Anaerolinea thermolimosa IMO-1, Bellilinea caldifistulae GOMI-1, Leptolinea tardivitalis YMTK-2, Levilinea saccharolytica KIBI-1,Longilinea arvoryzae KOME-1, Previously Described as Members of the Anaerolineaceae (Chloroflexi).</title>
        <authorList>
            <person name="Sekiguchi Y."/>
            <person name="Ohashi A."/>
            <person name="Matsuura N."/>
            <person name="Tourlousse M.D."/>
        </authorList>
    </citation>
    <scope>NUCLEOTIDE SEQUENCE [LARGE SCALE GENOMIC DNA]</scope>
    <source>
        <strain evidence="2">KOME-1</strain>
    </source>
</reference>
<dbReference type="Gene3D" id="1.25.40.10">
    <property type="entry name" value="Tetratricopeptide repeat domain"/>
    <property type="match status" value="1"/>
</dbReference>
<dbReference type="Gene3D" id="3.60.20.10">
    <property type="entry name" value="Glutamine Phosphoribosylpyrophosphate, subunit 1, domain 1"/>
    <property type="match status" value="1"/>
</dbReference>
<gene>
    <name evidence="2" type="ORF">LARV_02591</name>
</gene>
<dbReference type="InterPro" id="IPR011990">
    <property type="entry name" value="TPR-like_helical_dom_sf"/>
</dbReference>
<dbReference type="EMBL" id="DF967972">
    <property type="protein sequence ID" value="GAP14815.1"/>
    <property type="molecule type" value="Genomic_DNA"/>
</dbReference>
<dbReference type="Pfam" id="PF14559">
    <property type="entry name" value="TPR_19"/>
    <property type="match status" value="1"/>
</dbReference>
<dbReference type="SUPFAM" id="SSF48452">
    <property type="entry name" value="TPR-like"/>
    <property type="match status" value="1"/>
</dbReference>
<keyword evidence="1" id="KW-0802">TPR repeat</keyword>
<evidence type="ECO:0000313" key="3">
    <source>
        <dbReference type="Proteomes" id="UP000055060"/>
    </source>
</evidence>
<dbReference type="InterPro" id="IPR010430">
    <property type="entry name" value="DUF1028"/>
</dbReference>
<dbReference type="STRING" id="360412.LARV_02591"/>